<evidence type="ECO:0008006" key="3">
    <source>
        <dbReference type="Google" id="ProtNLM"/>
    </source>
</evidence>
<keyword evidence="2" id="KW-1185">Reference proteome</keyword>
<dbReference type="Proteomes" id="UP001608902">
    <property type="component" value="Unassembled WGS sequence"/>
</dbReference>
<proteinExistence type="predicted"/>
<gene>
    <name evidence="1" type="ORF">AB6A40_005939</name>
</gene>
<comment type="caution">
    <text evidence="1">The sequence shown here is derived from an EMBL/GenBank/DDBJ whole genome shotgun (WGS) entry which is preliminary data.</text>
</comment>
<dbReference type="SUPFAM" id="SSF140741">
    <property type="entry name" value="RUN domain-like"/>
    <property type="match status" value="1"/>
</dbReference>
<protein>
    <recommendedName>
        <fullName evidence="3">RUN domain-containing protein</fullName>
    </recommendedName>
</protein>
<dbReference type="AlphaFoldDB" id="A0ABD6ESJ8"/>
<name>A0ABD6ESJ8_9BILA</name>
<evidence type="ECO:0000313" key="1">
    <source>
        <dbReference type="EMBL" id="MFH4979230.1"/>
    </source>
</evidence>
<sequence length="132" mass="15142">MSLIGAFGRSDVATISARTAKIHHENERDNLLLIIRLVLRAFLQRSVNLKGNLMEVESQQLSDLFVMLEKIFWHGFKFSANQRSVISLRSPDAELWRYVNRVAVTYSDLKESVVSIDQMESIPLVFLSTEPF</sequence>
<reference evidence="1 2" key="1">
    <citation type="submission" date="2024-08" db="EMBL/GenBank/DDBJ databases">
        <title>Gnathostoma spinigerum genome.</title>
        <authorList>
            <person name="Gonzalez-Bertolin B."/>
            <person name="Monzon S."/>
            <person name="Zaballos A."/>
            <person name="Jimenez P."/>
            <person name="Dekumyoy P."/>
            <person name="Varona S."/>
            <person name="Cuesta I."/>
            <person name="Sumanam S."/>
            <person name="Adisakwattana P."/>
            <person name="Gasser R.B."/>
            <person name="Hernandez-Gonzalez A."/>
            <person name="Young N.D."/>
            <person name="Perteguer M.J."/>
        </authorList>
    </citation>
    <scope>NUCLEOTIDE SEQUENCE [LARGE SCALE GENOMIC DNA]</scope>
    <source>
        <strain evidence="1">AL3</strain>
        <tissue evidence="1">Liver</tissue>
    </source>
</reference>
<dbReference type="Gene3D" id="1.20.58.900">
    <property type="match status" value="1"/>
</dbReference>
<accession>A0ABD6ESJ8</accession>
<organism evidence="1 2">
    <name type="scientific">Gnathostoma spinigerum</name>
    <dbReference type="NCBI Taxonomy" id="75299"/>
    <lineage>
        <taxon>Eukaryota</taxon>
        <taxon>Metazoa</taxon>
        <taxon>Ecdysozoa</taxon>
        <taxon>Nematoda</taxon>
        <taxon>Chromadorea</taxon>
        <taxon>Rhabditida</taxon>
        <taxon>Spirurina</taxon>
        <taxon>Gnathostomatomorpha</taxon>
        <taxon>Gnathostomatoidea</taxon>
        <taxon>Gnathostomatidae</taxon>
        <taxon>Gnathostoma</taxon>
    </lineage>
</organism>
<dbReference type="InterPro" id="IPR037213">
    <property type="entry name" value="Run_dom_sf"/>
</dbReference>
<dbReference type="EMBL" id="JBGFUD010003973">
    <property type="protein sequence ID" value="MFH4979230.1"/>
    <property type="molecule type" value="Genomic_DNA"/>
</dbReference>
<evidence type="ECO:0000313" key="2">
    <source>
        <dbReference type="Proteomes" id="UP001608902"/>
    </source>
</evidence>